<evidence type="ECO:0000256" key="1">
    <source>
        <dbReference type="SAM" id="Phobius"/>
    </source>
</evidence>
<evidence type="ECO:0000259" key="2">
    <source>
        <dbReference type="SMART" id="SM00909"/>
    </source>
</evidence>
<evidence type="ECO:0000313" key="3">
    <source>
        <dbReference type="EMBL" id="GLI01925.1"/>
    </source>
</evidence>
<evidence type="ECO:0000313" key="4">
    <source>
        <dbReference type="Proteomes" id="UP001144280"/>
    </source>
</evidence>
<keyword evidence="1" id="KW-1133">Transmembrane helix</keyword>
<keyword evidence="1" id="KW-0812">Transmembrane</keyword>
<keyword evidence="1" id="KW-0472">Membrane</keyword>
<name>A0ABQ5R7H0_9ACTN</name>
<proteinExistence type="predicted"/>
<dbReference type="Proteomes" id="UP001144280">
    <property type="component" value="Unassembled WGS sequence"/>
</dbReference>
<reference evidence="3" key="1">
    <citation type="submission" date="2022-12" db="EMBL/GenBank/DDBJ databases">
        <title>New Phytohabitans aurantiacus sp. RD004123 nov., an actinomycete isolated from soil.</title>
        <authorList>
            <person name="Triningsih D.W."/>
            <person name="Harunari E."/>
            <person name="Igarashi Y."/>
        </authorList>
    </citation>
    <scope>NUCLEOTIDE SEQUENCE</scope>
    <source>
        <strain evidence="3">RD004123</strain>
    </source>
</reference>
<sequence length="309" mass="33107">MSRDEDVLRRILEAEAARVEVSPDALRSIRARTERRPRWFSLGAVALTAATATAAVVGAFALIPRESAPPDPRTASTPSWSSTFSGTSTANLAIYYVGDDQGRQRLYREFHHLPMRDTSTVTKIGTAVTEMLRPESAHDPQYASAWPTGVRVTDVSISGGTVTVNLSKAPPSTIARQELVWTVAAVVGGDPTVKLLVDGSQYATLRKAPALDTLAALWLINPQHGETVARDVSLHVAGAVFEATAHLKVRQGDVVIDERVLTLSIGAPARGEAKLTLTLAPGEYTLEAYTISAADGSVQHLDDHVVTVR</sequence>
<protein>
    <recommendedName>
        <fullName evidence="2">GerMN domain-containing protein</fullName>
    </recommendedName>
</protein>
<dbReference type="SMART" id="SM00909">
    <property type="entry name" value="Germane"/>
    <property type="match status" value="1"/>
</dbReference>
<feature type="transmembrane region" description="Helical" evidence="1">
    <location>
        <begin position="39"/>
        <end position="63"/>
    </location>
</feature>
<dbReference type="RefSeq" id="WP_281903350.1">
    <property type="nucleotide sequence ID" value="NZ_BSDI01000052.1"/>
</dbReference>
<gene>
    <name evidence="3" type="ORF">Pa4123_72020</name>
</gene>
<comment type="caution">
    <text evidence="3">The sequence shown here is derived from an EMBL/GenBank/DDBJ whole genome shotgun (WGS) entry which is preliminary data.</text>
</comment>
<dbReference type="InterPro" id="IPR018911">
    <property type="entry name" value="Gmad2_Ig-like_dom"/>
</dbReference>
<dbReference type="EMBL" id="BSDI01000052">
    <property type="protein sequence ID" value="GLI01925.1"/>
    <property type="molecule type" value="Genomic_DNA"/>
</dbReference>
<accession>A0ABQ5R7H0</accession>
<organism evidence="3 4">
    <name type="scientific">Phytohabitans aurantiacus</name>
    <dbReference type="NCBI Taxonomy" id="3016789"/>
    <lineage>
        <taxon>Bacteria</taxon>
        <taxon>Bacillati</taxon>
        <taxon>Actinomycetota</taxon>
        <taxon>Actinomycetes</taxon>
        <taxon>Micromonosporales</taxon>
        <taxon>Micromonosporaceae</taxon>
    </lineage>
</organism>
<dbReference type="Pfam" id="PF10648">
    <property type="entry name" value="Gmad2"/>
    <property type="match status" value="1"/>
</dbReference>
<dbReference type="InterPro" id="IPR019606">
    <property type="entry name" value="GerMN"/>
</dbReference>
<dbReference type="Pfam" id="PF10646">
    <property type="entry name" value="Germane"/>
    <property type="match status" value="1"/>
</dbReference>
<feature type="domain" description="GerMN" evidence="2">
    <location>
        <begin position="124"/>
        <end position="206"/>
    </location>
</feature>
<keyword evidence="4" id="KW-1185">Reference proteome</keyword>